<proteinExistence type="predicted"/>
<keyword evidence="2" id="KW-1185">Reference proteome</keyword>
<dbReference type="InterPro" id="IPR004465">
    <property type="entry name" value="RNR_NrdI"/>
</dbReference>
<dbReference type="PANTHER" id="PTHR37297">
    <property type="entry name" value="PROTEIN NRDI"/>
    <property type="match status" value="1"/>
</dbReference>
<evidence type="ECO:0000313" key="1">
    <source>
        <dbReference type="EMBL" id="BDU63346.1"/>
    </source>
</evidence>
<protein>
    <submittedName>
        <fullName evidence="1">Protein NrdI</fullName>
    </submittedName>
</protein>
<geneLocation type="plasmid" evidence="1 2">
    <name>p100</name>
</geneLocation>
<name>A0ABM8DL83_9SPIR</name>
<gene>
    <name evidence="1" type="primary">nrdI</name>
    <name evidence="1" type="ORF">BOFE_08860</name>
</gene>
<dbReference type="Proteomes" id="UP001317516">
    <property type="component" value="Plasmid p100"/>
</dbReference>
<dbReference type="Gene3D" id="3.40.50.360">
    <property type="match status" value="1"/>
</dbReference>
<dbReference type="NCBIfam" id="TIGR00333">
    <property type="entry name" value="nrdI"/>
    <property type="match status" value="1"/>
</dbReference>
<dbReference type="Pfam" id="PF07972">
    <property type="entry name" value="Flavodoxin_NdrI"/>
    <property type="match status" value="1"/>
</dbReference>
<dbReference type="EMBL" id="AP027071">
    <property type="protein sequence ID" value="BDU63346.1"/>
    <property type="molecule type" value="Genomic_DNA"/>
</dbReference>
<dbReference type="SUPFAM" id="SSF52218">
    <property type="entry name" value="Flavoproteins"/>
    <property type="match status" value="1"/>
</dbReference>
<organism evidence="1 2">
    <name type="scientific">Candidatus Borrelia fainii</name>
    <dbReference type="NCBI Taxonomy" id="2518322"/>
    <lineage>
        <taxon>Bacteria</taxon>
        <taxon>Pseudomonadati</taxon>
        <taxon>Spirochaetota</taxon>
        <taxon>Spirochaetia</taxon>
        <taxon>Spirochaetales</taxon>
        <taxon>Borreliaceae</taxon>
        <taxon>Borrelia</taxon>
    </lineage>
</organism>
<evidence type="ECO:0000313" key="2">
    <source>
        <dbReference type="Proteomes" id="UP001317516"/>
    </source>
</evidence>
<reference evidence="1 2" key="1">
    <citation type="submission" date="2022-11" db="EMBL/GenBank/DDBJ databases">
        <title>Genome sequence of clinical isolate of the human pathogenic Borrelia fainii.</title>
        <authorList>
            <person name="Itokawa K."/>
            <person name="Sato K."/>
            <person name="Qiu Y."/>
        </authorList>
    </citation>
    <scope>NUCLEOTIDE SEQUENCE [LARGE SCALE GENOMIC DNA]</scope>
    <source>
        <strain evidence="1 2">Qtaro</strain>
        <plasmid evidence="1 2">p100</plasmid>
    </source>
</reference>
<dbReference type="InterPro" id="IPR029039">
    <property type="entry name" value="Flavoprotein-like_sf"/>
</dbReference>
<keyword evidence="1" id="KW-0614">Plasmid</keyword>
<dbReference type="RefSeq" id="WP_281862187.1">
    <property type="nucleotide sequence ID" value="NZ_AP027071.1"/>
</dbReference>
<accession>A0ABM8DL83</accession>
<dbReference type="PIRSF" id="PIRSF005087">
    <property type="entry name" value="NrdI"/>
    <property type="match status" value="1"/>
</dbReference>
<sequence>MKGVNYILVVYASKTGNVSRFIAKTGLKDIFHVVTGDEIVNRPYVLLTYTFAFGKVPPEVEKFLKHNFKLMVGVAGSGNRNWGDSFCNAVNLIKNEYNVCEILKFELSGTSHDVENFVERIKNEALRVK</sequence>
<dbReference type="PANTHER" id="PTHR37297:SF1">
    <property type="entry name" value="PROTEIN NRDI"/>
    <property type="match status" value="1"/>
</dbReference>